<proteinExistence type="predicted"/>
<organism evidence="1 2">
    <name type="scientific">Pseudomonas fluorescens</name>
    <dbReference type="NCBI Taxonomy" id="294"/>
    <lineage>
        <taxon>Bacteria</taxon>
        <taxon>Pseudomonadati</taxon>
        <taxon>Pseudomonadota</taxon>
        <taxon>Gammaproteobacteria</taxon>
        <taxon>Pseudomonadales</taxon>
        <taxon>Pseudomonadaceae</taxon>
        <taxon>Pseudomonas</taxon>
    </lineage>
</organism>
<evidence type="ECO:0000313" key="2">
    <source>
        <dbReference type="Proteomes" id="UP000033400"/>
    </source>
</evidence>
<evidence type="ECO:0000313" key="1">
    <source>
        <dbReference type="EMBL" id="KJZ67246.1"/>
    </source>
</evidence>
<accession>A0A0F4VEN0</accession>
<dbReference type="EMBL" id="LACH01000003">
    <property type="protein sequence ID" value="KJZ67246.1"/>
    <property type="molecule type" value="Genomic_DNA"/>
</dbReference>
<name>A0A0F4VEN0_PSEFL</name>
<dbReference type="Proteomes" id="UP000033400">
    <property type="component" value="Unassembled WGS sequence"/>
</dbReference>
<gene>
    <name evidence="1" type="ORF">VD17_03005</name>
</gene>
<comment type="caution">
    <text evidence="1">The sequence shown here is derived from an EMBL/GenBank/DDBJ whole genome shotgun (WGS) entry which is preliminary data.</text>
</comment>
<reference evidence="1 2" key="1">
    <citation type="submission" date="2015-03" db="EMBL/GenBank/DDBJ databases">
        <title>Comparative genomics of Pseudomonas insights into diversity of traits involved in vanlence and defense.</title>
        <authorList>
            <person name="Qin Y."/>
        </authorList>
    </citation>
    <scope>NUCLEOTIDE SEQUENCE [LARGE SCALE GENOMIC DNA]</scope>
    <source>
        <strain evidence="1 2">H24</strain>
    </source>
</reference>
<dbReference type="AlphaFoldDB" id="A0A0F4VEN0"/>
<protein>
    <submittedName>
        <fullName evidence="1">Uncharacterized protein</fullName>
    </submittedName>
</protein>
<dbReference type="PATRIC" id="fig|294.133.peg.2360"/>
<dbReference type="RefSeq" id="WP_046052609.1">
    <property type="nucleotide sequence ID" value="NZ_LACH01000003.1"/>
</dbReference>
<sequence>MNESMPELMRRLCFEHNQLRVPGSPTGVAWERAMVEDVAELIETQILDNVDLGGSHDMFHFEVGNALRDLGAGRKYDKAIQEAGINRIWYKYNH</sequence>